<evidence type="ECO:0000313" key="3">
    <source>
        <dbReference type="Proteomes" id="UP001168146"/>
    </source>
</evidence>
<reference evidence="2" key="1">
    <citation type="submission" date="2021-12" db="EMBL/GenBank/DDBJ databases">
        <title>Black yeast isolated from Biological Soil Crust.</title>
        <authorList>
            <person name="Kurbessoian T."/>
        </authorList>
    </citation>
    <scope>NUCLEOTIDE SEQUENCE</scope>
    <source>
        <strain evidence="2">CCFEE 5208</strain>
    </source>
</reference>
<name>A0AAN6FJ28_9PEZI</name>
<feature type="region of interest" description="Disordered" evidence="1">
    <location>
        <begin position="1"/>
        <end position="125"/>
    </location>
</feature>
<accession>A0AAN6FJ28</accession>
<organism evidence="2 3">
    <name type="scientific">Friedmanniomyces endolithicus</name>
    <dbReference type="NCBI Taxonomy" id="329885"/>
    <lineage>
        <taxon>Eukaryota</taxon>
        <taxon>Fungi</taxon>
        <taxon>Dikarya</taxon>
        <taxon>Ascomycota</taxon>
        <taxon>Pezizomycotina</taxon>
        <taxon>Dothideomycetes</taxon>
        <taxon>Dothideomycetidae</taxon>
        <taxon>Mycosphaerellales</taxon>
        <taxon>Teratosphaeriaceae</taxon>
        <taxon>Friedmanniomyces</taxon>
    </lineage>
</organism>
<proteinExistence type="predicted"/>
<evidence type="ECO:0000313" key="2">
    <source>
        <dbReference type="EMBL" id="KAK0317505.1"/>
    </source>
</evidence>
<evidence type="ECO:0000256" key="1">
    <source>
        <dbReference type="SAM" id="MobiDB-lite"/>
    </source>
</evidence>
<feature type="compositionally biased region" description="Pro residues" evidence="1">
    <location>
        <begin position="99"/>
        <end position="113"/>
    </location>
</feature>
<feature type="compositionally biased region" description="Acidic residues" evidence="1">
    <location>
        <begin position="53"/>
        <end position="65"/>
    </location>
</feature>
<dbReference type="AlphaFoldDB" id="A0AAN6FJ28"/>
<protein>
    <submittedName>
        <fullName evidence="2">Uncharacterized protein</fullName>
    </submittedName>
</protein>
<gene>
    <name evidence="2" type="ORF">LTR82_011544</name>
</gene>
<sequence>MASHVGPCGVGDTSAVDEITALVETSTLGTGEKPQAESPPQAGEATGEKAEMEAEEEGVGAEESAEAAPGHDCQATVEDVEEEEEEQAYEPGEQGQTPLPAPDWPPTAAPAPPKSRDSASDSASSGLDPVLLELLSEDDTHCIARFEHISDHPDVRARALTHAAVIYKLAFKRPETEPPAVILHDGELVALILLMFRGTSMEVWKTAAGYERVTIHSLAWKGGACGFRGNVGRLQKVLEFQDRVEERYLDRPGGFEAYHRKKGDDMLEVAELFAGAVDMLVELLQLHMYLTIGPEFFREGEDAVASAAMLAQK</sequence>
<comment type="caution">
    <text evidence="2">The sequence shown here is derived from an EMBL/GenBank/DDBJ whole genome shotgun (WGS) entry which is preliminary data.</text>
</comment>
<feature type="compositionally biased region" description="Acidic residues" evidence="1">
    <location>
        <begin position="78"/>
        <end position="88"/>
    </location>
</feature>
<dbReference type="EMBL" id="JASUXU010000043">
    <property type="protein sequence ID" value="KAK0317505.1"/>
    <property type="molecule type" value="Genomic_DNA"/>
</dbReference>
<dbReference type="Proteomes" id="UP001168146">
    <property type="component" value="Unassembled WGS sequence"/>
</dbReference>